<dbReference type="Gene3D" id="1.10.1200.10">
    <property type="entry name" value="ACP-like"/>
    <property type="match status" value="1"/>
</dbReference>
<proteinExistence type="predicted"/>
<gene>
    <name evidence="7" type="ORF">GCM10023191_098790</name>
</gene>
<dbReference type="InterPro" id="IPR020806">
    <property type="entry name" value="PKS_PP-bd"/>
</dbReference>
<keyword evidence="5" id="KW-0436">Ligase</keyword>
<dbReference type="EMBL" id="BAABHF010000067">
    <property type="protein sequence ID" value="GAA4521014.1"/>
    <property type="molecule type" value="Genomic_DNA"/>
</dbReference>
<dbReference type="InterPro" id="IPR001031">
    <property type="entry name" value="Thioesterase"/>
</dbReference>
<dbReference type="Gene3D" id="3.30.559.30">
    <property type="entry name" value="Nonribosomal peptide synthetase, condensation domain"/>
    <property type="match status" value="1"/>
</dbReference>
<dbReference type="Gene3D" id="1.10.10.1830">
    <property type="entry name" value="Non-ribosomal peptide synthase, adenylation domain"/>
    <property type="match status" value="1"/>
</dbReference>
<dbReference type="PROSITE" id="PS50075">
    <property type="entry name" value="CARRIER"/>
    <property type="match status" value="1"/>
</dbReference>
<protein>
    <recommendedName>
        <fullName evidence="6">Carrier domain-containing protein</fullName>
    </recommendedName>
</protein>
<evidence type="ECO:0000313" key="8">
    <source>
        <dbReference type="Proteomes" id="UP001500503"/>
    </source>
</evidence>
<sequence>MDEPHSRTVSSLLADLARADVRLKLVGDDRIEVIAPRGRLSTELRAGLARHKAELVGWLAQTRADADGEAELPTITPDGERLYEPFTPPDLQLSFLMGGREGFEYHVRPHQYMEFDLDELEPARYEEALNKAIRRQRRSIVVVRDDMRVQTVRDLAPVKVTVSDLRGLPEAEAEAQMRRTRARLQREEPPHDRWPWLHPHISLYGEGRARLHWNNNNVFTDAPSGTRLINEAMHLYHHPDDALPELELSFRDQVLALAELETSPLGRAAEKYWCDRMADWPDAPDLPLVPGTAHRGRSRMYRRELFLEPELWRGFKERAEARGLTLTNALLAAHAEILSYWSGSRHFLLNNMVTHRLPLHPQSGEILGQFASLYPLEVDWRHDEPFTDRARRLQAQVMADVAQSYWSGANVLQQLNRVRRTPGRAICPFAVGSALFVGPTVRPFHSMLETPQTLLDTEFWELRDGRLWVIWDVIEAAFPTGLIDAMSAGYRASVARLAENDRAWGEHAFELLPADQRDQRVRLNASSPAAAPALLHEALPRQASERPDAPAVVDADGTVTFAELNDLARGLAGRLQAAGVRPGDLTAVVLPKGRAQVIAVLAALTAGAAYVPIDPAWPEERIEYLLMDTAAGAVVSDAASHGRLAALTRAPVLTVAGGEEGEEAETSAGSVAPVVRKPDELAYVIYTSGSTGRPKGAMLDHRGPLNTVTDINTRLGISSGDVVFGVSSLCFDLSVYDIFGSLSAGATLLLPPASRTDPASWIELIRSHGVTVWNSVPALMQLLVEEAAATGARLPSLRTVLLSGDWIPVDLPGRIRAVAPNATVVSLGGATEASIWSIHFPIDRVDPEWPSIPYGRPLAGQTWYVLDDLGRDAPTWTAGHLHIGGVGVAMGYLGDPEKTRAAFVTHPRTGERLYRTGDLGRYLPSGDIEFLGRADFQVKIQGFRVEPGEIEHALLDDTRVGKAAVVARSSGSGKQLAAYVVGTPDGEPIEPDALRGTLAERLPGYMVPDRVTVLDALPLTANGKLDRRALEAMSRPEIEAERTYTAPRSTTEAVLVEIWESLLSTGRPIGVHDDFFDLGGQSFAALRVIAQVSERLGRRMPLSAMLEHGTVAGLAEYLETAERVWSPLVRLNTRKDGEPWSLVHPAGGGVLCYQPLAELLRRPANGFQAPGPADGLAPLEKVEDLADLYVRALLEDRPRGPYRLGGWSSGAVIAFEMAHRLEVLGETVDRVVVIDAPAPLATREVDEHRLLLWFLEDLGIGFDPSRVPPGVPETGSTGEETLARLLALAAEQGVSAPDVDIADLAATLAVFQGVVRACNSYHAPAIAADVTVLRAGDGTVSEFADHPYSASPDWGWARLTHGAVDTASIPGTHHTLLSDPRAASAVAAAFNQR</sequence>
<dbReference type="InterPro" id="IPR029058">
    <property type="entry name" value="AB_hydrolase_fold"/>
</dbReference>
<dbReference type="SUPFAM" id="SSF52777">
    <property type="entry name" value="CoA-dependent acyltransferases"/>
    <property type="match status" value="2"/>
</dbReference>
<dbReference type="PANTHER" id="PTHR45527">
    <property type="entry name" value="NONRIBOSOMAL PEPTIDE SYNTHETASE"/>
    <property type="match status" value="1"/>
</dbReference>
<dbReference type="Pfam" id="PF13193">
    <property type="entry name" value="AMP-binding_C"/>
    <property type="match status" value="1"/>
</dbReference>
<dbReference type="InterPro" id="IPR041464">
    <property type="entry name" value="TubC_N"/>
</dbReference>
<organism evidence="7 8">
    <name type="scientific">Actinoallomurus oryzae</name>
    <dbReference type="NCBI Taxonomy" id="502180"/>
    <lineage>
        <taxon>Bacteria</taxon>
        <taxon>Bacillati</taxon>
        <taxon>Actinomycetota</taxon>
        <taxon>Actinomycetes</taxon>
        <taxon>Streptosporangiales</taxon>
        <taxon>Thermomonosporaceae</taxon>
        <taxon>Actinoallomurus</taxon>
    </lineage>
</organism>
<dbReference type="InterPro" id="IPR036736">
    <property type="entry name" value="ACP-like_sf"/>
</dbReference>
<dbReference type="Pfam" id="PF00668">
    <property type="entry name" value="Condensation"/>
    <property type="match status" value="1"/>
</dbReference>
<accession>A0ABP8R8B3</accession>
<dbReference type="InterPro" id="IPR023213">
    <property type="entry name" value="CAT-like_dom_sf"/>
</dbReference>
<dbReference type="Pfam" id="PF00501">
    <property type="entry name" value="AMP-binding"/>
    <property type="match status" value="1"/>
</dbReference>
<dbReference type="Pfam" id="PF18563">
    <property type="entry name" value="TubC_N"/>
    <property type="match status" value="1"/>
</dbReference>
<dbReference type="Gene3D" id="3.30.300.30">
    <property type="match status" value="1"/>
</dbReference>
<dbReference type="Gene3D" id="3.30.559.10">
    <property type="entry name" value="Chloramphenicol acetyltransferase-like domain"/>
    <property type="match status" value="1"/>
</dbReference>
<dbReference type="InterPro" id="IPR020802">
    <property type="entry name" value="TesA-like"/>
</dbReference>
<keyword evidence="3" id="KW-0596">Phosphopantetheine</keyword>
<dbReference type="InterPro" id="IPR009081">
    <property type="entry name" value="PP-bd_ACP"/>
</dbReference>
<evidence type="ECO:0000256" key="2">
    <source>
        <dbReference type="ARBA" id="ARBA00004924"/>
    </source>
</evidence>
<feature type="domain" description="Carrier" evidence="6">
    <location>
        <begin position="1046"/>
        <end position="1122"/>
    </location>
</feature>
<evidence type="ECO:0000259" key="6">
    <source>
        <dbReference type="PROSITE" id="PS50075"/>
    </source>
</evidence>
<dbReference type="InterPro" id="IPR025110">
    <property type="entry name" value="AMP-bd_C"/>
</dbReference>
<evidence type="ECO:0000256" key="3">
    <source>
        <dbReference type="ARBA" id="ARBA00022450"/>
    </source>
</evidence>
<dbReference type="CDD" id="cd12114">
    <property type="entry name" value="A_NRPS_TlmIV_like"/>
    <property type="match status" value="1"/>
</dbReference>
<dbReference type="SUPFAM" id="SSF47336">
    <property type="entry name" value="ACP-like"/>
    <property type="match status" value="1"/>
</dbReference>
<dbReference type="Pfam" id="PF00550">
    <property type="entry name" value="PP-binding"/>
    <property type="match status" value="1"/>
</dbReference>
<dbReference type="InterPro" id="IPR044894">
    <property type="entry name" value="TubC_N_sf"/>
</dbReference>
<comment type="pathway">
    <text evidence="2">Siderophore biosynthesis.</text>
</comment>
<dbReference type="SMART" id="SM00823">
    <property type="entry name" value="PKS_PP"/>
    <property type="match status" value="1"/>
</dbReference>
<comment type="cofactor">
    <cofactor evidence="1">
        <name>pantetheine 4'-phosphate</name>
        <dbReference type="ChEBI" id="CHEBI:47942"/>
    </cofactor>
</comment>
<dbReference type="Gene3D" id="3.40.50.12780">
    <property type="entry name" value="N-terminal domain of ligase-like"/>
    <property type="match status" value="1"/>
</dbReference>
<dbReference type="RefSeq" id="WP_345475591.1">
    <property type="nucleotide sequence ID" value="NZ_BAABHF010000067.1"/>
</dbReference>
<dbReference type="NCBIfam" id="TIGR01733">
    <property type="entry name" value="AA-adenyl-dom"/>
    <property type="match status" value="1"/>
</dbReference>
<reference evidence="8" key="1">
    <citation type="journal article" date="2019" name="Int. J. Syst. Evol. Microbiol.">
        <title>The Global Catalogue of Microorganisms (GCM) 10K type strain sequencing project: providing services to taxonomists for standard genome sequencing and annotation.</title>
        <authorList>
            <consortium name="The Broad Institute Genomics Platform"/>
            <consortium name="The Broad Institute Genome Sequencing Center for Infectious Disease"/>
            <person name="Wu L."/>
            <person name="Ma J."/>
        </authorList>
    </citation>
    <scope>NUCLEOTIDE SEQUENCE [LARGE SCALE GENOMIC DNA]</scope>
    <source>
        <strain evidence="8">JCM 17933</strain>
    </source>
</reference>
<comment type="caution">
    <text evidence="7">The sequence shown here is derived from an EMBL/GenBank/DDBJ whole genome shotgun (WGS) entry which is preliminary data.</text>
</comment>
<evidence type="ECO:0000313" key="7">
    <source>
        <dbReference type="EMBL" id="GAA4521014.1"/>
    </source>
</evidence>
<dbReference type="InterPro" id="IPR010071">
    <property type="entry name" value="AA_adenyl_dom"/>
</dbReference>
<keyword evidence="8" id="KW-1185">Reference proteome</keyword>
<name>A0ABP8R8B3_9ACTN</name>
<dbReference type="SMART" id="SM00824">
    <property type="entry name" value="PKS_TE"/>
    <property type="match status" value="1"/>
</dbReference>
<evidence type="ECO:0000256" key="5">
    <source>
        <dbReference type="ARBA" id="ARBA00022598"/>
    </source>
</evidence>
<dbReference type="InterPro" id="IPR042099">
    <property type="entry name" value="ANL_N_sf"/>
</dbReference>
<dbReference type="Gene3D" id="3.40.50.1820">
    <property type="entry name" value="alpha/beta hydrolase"/>
    <property type="match status" value="1"/>
</dbReference>
<dbReference type="SUPFAM" id="SSF56801">
    <property type="entry name" value="Acetyl-CoA synthetase-like"/>
    <property type="match status" value="1"/>
</dbReference>
<dbReference type="PANTHER" id="PTHR45527:SF10">
    <property type="entry name" value="PYOCHELIN SYNTHASE PCHF"/>
    <property type="match status" value="1"/>
</dbReference>
<dbReference type="InterPro" id="IPR045851">
    <property type="entry name" value="AMP-bd_C_sf"/>
</dbReference>
<dbReference type="PROSITE" id="PS00455">
    <property type="entry name" value="AMP_BINDING"/>
    <property type="match status" value="1"/>
</dbReference>
<evidence type="ECO:0000256" key="1">
    <source>
        <dbReference type="ARBA" id="ARBA00001957"/>
    </source>
</evidence>
<dbReference type="InterPro" id="IPR001242">
    <property type="entry name" value="Condensation_dom"/>
</dbReference>
<keyword evidence="4" id="KW-0597">Phosphoprotein</keyword>
<dbReference type="Pfam" id="PF00975">
    <property type="entry name" value="Thioesterase"/>
    <property type="match status" value="1"/>
</dbReference>
<dbReference type="InterPro" id="IPR020845">
    <property type="entry name" value="AMP-binding_CS"/>
</dbReference>
<evidence type="ECO:0000256" key="4">
    <source>
        <dbReference type="ARBA" id="ARBA00022553"/>
    </source>
</evidence>
<dbReference type="Proteomes" id="UP001500503">
    <property type="component" value="Unassembled WGS sequence"/>
</dbReference>
<dbReference type="SUPFAM" id="SSF53474">
    <property type="entry name" value="alpha/beta-Hydrolases"/>
    <property type="match status" value="1"/>
</dbReference>
<dbReference type="InterPro" id="IPR000873">
    <property type="entry name" value="AMP-dep_synth/lig_dom"/>
</dbReference>